<evidence type="ECO:0000256" key="3">
    <source>
        <dbReference type="ARBA" id="ARBA00022964"/>
    </source>
</evidence>
<evidence type="ECO:0000256" key="5">
    <source>
        <dbReference type="ARBA" id="ARBA00023004"/>
    </source>
</evidence>
<dbReference type="OrthoDB" id="7059163at2"/>
<accession>A0A4R2QZ69</accession>
<feature type="binding site" evidence="7">
    <location>
        <position position="101"/>
    </location>
    <ligand>
        <name>Fe cation</name>
        <dbReference type="ChEBI" id="CHEBI:24875"/>
        <note>catalytic</note>
    </ligand>
</feature>
<dbReference type="CDD" id="cd10548">
    <property type="entry name" value="cupin_CDO"/>
    <property type="match status" value="1"/>
</dbReference>
<dbReference type="GO" id="GO:0008198">
    <property type="term" value="F:ferrous iron binding"/>
    <property type="evidence" value="ECO:0007669"/>
    <property type="project" value="TreeGrafter"/>
</dbReference>
<keyword evidence="2 7" id="KW-0479">Metal-binding</keyword>
<name>A0A4R2QZ69_9PSEU</name>
<keyword evidence="5 7" id="KW-0408">Iron</keyword>
<evidence type="ECO:0000256" key="2">
    <source>
        <dbReference type="ARBA" id="ARBA00022723"/>
    </source>
</evidence>
<keyword evidence="3" id="KW-0223">Dioxygenase</keyword>
<keyword evidence="9" id="KW-1185">Reference proteome</keyword>
<organism evidence="8 9">
    <name type="scientific">Tamaricihabitans halophyticus</name>
    <dbReference type="NCBI Taxonomy" id="1262583"/>
    <lineage>
        <taxon>Bacteria</taxon>
        <taxon>Bacillati</taxon>
        <taxon>Actinomycetota</taxon>
        <taxon>Actinomycetes</taxon>
        <taxon>Pseudonocardiales</taxon>
        <taxon>Pseudonocardiaceae</taxon>
        <taxon>Tamaricihabitans</taxon>
    </lineage>
</organism>
<dbReference type="InterPro" id="IPR011051">
    <property type="entry name" value="RmlC_Cupin_sf"/>
</dbReference>
<reference evidence="8 9" key="1">
    <citation type="submission" date="2019-03" db="EMBL/GenBank/DDBJ databases">
        <title>Genomic Encyclopedia of Type Strains, Phase IV (KMG-IV): sequencing the most valuable type-strain genomes for metagenomic binning, comparative biology and taxonomic classification.</title>
        <authorList>
            <person name="Goeker M."/>
        </authorList>
    </citation>
    <scope>NUCLEOTIDE SEQUENCE [LARGE SCALE GENOMIC DNA]</scope>
    <source>
        <strain evidence="8 9">DSM 45765</strain>
    </source>
</reference>
<dbReference type="Proteomes" id="UP000294911">
    <property type="component" value="Unassembled WGS sequence"/>
</dbReference>
<evidence type="ECO:0000313" key="8">
    <source>
        <dbReference type="EMBL" id="TCP54977.1"/>
    </source>
</evidence>
<dbReference type="RefSeq" id="WP_132876366.1">
    <property type="nucleotide sequence ID" value="NZ_SLXQ01000002.1"/>
</dbReference>
<dbReference type="PANTHER" id="PTHR12918">
    <property type="entry name" value="CYSTEINE DIOXYGENASE"/>
    <property type="match status" value="1"/>
</dbReference>
<dbReference type="GO" id="GO:0016702">
    <property type="term" value="F:oxidoreductase activity, acting on single donors with incorporation of molecular oxygen, incorporation of two atoms of oxygen"/>
    <property type="evidence" value="ECO:0007669"/>
    <property type="project" value="InterPro"/>
</dbReference>
<evidence type="ECO:0000256" key="7">
    <source>
        <dbReference type="PIRSR" id="PIRSR610300-51"/>
    </source>
</evidence>
<dbReference type="EMBL" id="SLXQ01000002">
    <property type="protein sequence ID" value="TCP54977.1"/>
    <property type="molecule type" value="Genomic_DNA"/>
</dbReference>
<feature type="cross-link" description="3'-(S-cysteinyl)-tyrosine (Cys-Tyr)" evidence="6">
    <location>
        <begin position="105"/>
        <end position="169"/>
    </location>
</feature>
<proteinExistence type="inferred from homology"/>
<dbReference type="SUPFAM" id="SSF51182">
    <property type="entry name" value="RmlC-like cupins"/>
    <property type="match status" value="1"/>
</dbReference>
<keyword evidence="6" id="KW-0883">Thioether bond</keyword>
<keyword evidence="4" id="KW-0560">Oxidoreductase</keyword>
<evidence type="ECO:0000256" key="1">
    <source>
        <dbReference type="ARBA" id="ARBA00006622"/>
    </source>
</evidence>
<feature type="binding site" evidence="7">
    <location>
        <position position="153"/>
    </location>
    <ligand>
        <name>Fe cation</name>
        <dbReference type="ChEBI" id="CHEBI:24875"/>
        <note>catalytic</note>
    </ligand>
</feature>
<dbReference type="Pfam" id="PF05995">
    <property type="entry name" value="CDO_I"/>
    <property type="match status" value="1"/>
</dbReference>
<dbReference type="Gene3D" id="2.60.120.10">
    <property type="entry name" value="Jelly Rolls"/>
    <property type="match status" value="1"/>
</dbReference>
<evidence type="ECO:0000256" key="4">
    <source>
        <dbReference type="ARBA" id="ARBA00023002"/>
    </source>
</evidence>
<comment type="similarity">
    <text evidence="1">Belongs to the cysteine dioxygenase family.</text>
</comment>
<dbReference type="AlphaFoldDB" id="A0A4R2QZ69"/>
<dbReference type="PANTHER" id="PTHR12918:SF1">
    <property type="entry name" value="CYSTEINE DIOXYGENASE TYPE 1"/>
    <property type="match status" value="1"/>
</dbReference>
<gene>
    <name evidence="8" type="ORF">EV191_102188</name>
</gene>
<dbReference type="InterPro" id="IPR010300">
    <property type="entry name" value="CDO_1"/>
</dbReference>
<evidence type="ECO:0000256" key="6">
    <source>
        <dbReference type="PIRSR" id="PIRSR610300-50"/>
    </source>
</evidence>
<protein>
    <submittedName>
        <fullName evidence="8">Putative metal-dependent enzyme (Double-stranded beta helix superfamily)</fullName>
    </submittedName>
</protein>
<dbReference type="InterPro" id="IPR014710">
    <property type="entry name" value="RmlC-like_jellyroll"/>
</dbReference>
<evidence type="ECO:0000313" key="9">
    <source>
        <dbReference type="Proteomes" id="UP000294911"/>
    </source>
</evidence>
<feature type="binding site" evidence="7">
    <location>
        <position position="99"/>
    </location>
    <ligand>
        <name>Fe cation</name>
        <dbReference type="ChEBI" id="CHEBI:24875"/>
        <note>catalytic</note>
    </ligand>
</feature>
<sequence>MTAPKQASPDSGVLEQTPAMTELVAELRAIVAEELSAADTAARVGDRLRPFLERHDLLRADQREGDEQEYRQHLLHAEEDGSFSVVSLVWLPGQRTPVHDHVSWCVVGVYLGAEVETRYRLVDDGATQFLVPEQTSVNPLHSTCGFAPPGDIHEVHNDSAGKAISIHVYGADIRKLGSSVRRRYDLPVRAS</sequence>
<comment type="caution">
    <text evidence="8">The sequence shown here is derived from an EMBL/GenBank/DDBJ whole genome shotgun (WGS) entry which is preliminary data.</text>
</comment>